<dbReference type="Pfam" id="PF12796">
    <property type="entry name" value="Ank_2"/>
    <property type="match status" value="1"/>
</dbReference>
<feature type="repeat" description="ANK" evidence="3">
    <location>
        <begin position="49"/>
        <end position="81"/>
    </location>
</feature>
<dbReference type="AlphaFoldDB" id="A0A4S4LQP0"/>
<dbReference type="SUPFAM" id="SSF48403">
    <property type="entry name" value="Ankyrin repeat"/>
    <property type="match status" value="1"/>
</dbReference>
<dbReference type="EMBL" id="SGPL01000258">
    <property type="protein sequence ID" value="THH14666.1"/>
    <property type="molecule type" value="Genomic_DNA"/>
</dbReference>
<reference evidence="4 5" key="1">
    <citation type="submission" date="2019-02" db="EMBL/GenBank/DDBJ databases">
        <title>Genome sequencing of the rare red list fungi Bondarzewia mesenterica.</title>
        <authorList>
            <person name="Buettner E."/>
            <person name="Kellner H."/>
        </authorList>
    </citation>
    <scope>NUCLEOTIDE SEQUENCE [LARGE SCALE GENOMIC DNA]</scope>
    <source>
        <strain evidence="4 5">DSM 108281</strain>
    </source>
</reference>
<dbReference type="PANTHER" id="PTHR24171">
    <property type="entry name" value="ANKYRIN REPEAT DOMAIN-CONTAINING PROTEIN 39-RELATED"/>
    <property type="match status" value="1"/>
</dbReference>
<evidence type="ECO:0000256" key="2">
    <source>
        <dbReference type="ARBA" id="ARBA00023043"/>
    </source>
</evidence>
<proteinExistence type="predicted"/>
<accession>A0A4S4LQP0</accession>
<dbReference type="PANTHER" id="PTHR24171:SF9">
    <property type="entry name" value="ANKYRIN REPEAT DOMAIN-CONTAINING PROTEIN 39"/>
    <property type="match status" value="1"/>
</dbReference>
<dbReference type="PROSITE" id="PS50088">
    <property type="entry name" value="ANK_REPEAT"/>
    <property type="match status" value="1"/>
</dbReference>
<keyword evidence="1" id="KW-0677">Repeat</keyword>
<name>A0A4S4LQP0_9AGAM</name>
<dbReference type="OrthoDB" id="366390at2759"/>
<dbReference type="Proteomes" id="UP000310158">
    <property type="component" value="Unassembled WGS sequence"/>
</dbReference>
<gene>
    <name evidence="4" type="ORF">EW146_g5693</name>
</gene>
<organism evidence="4 5">
    <name type="scientific">Bondarzewia mesenterica</name>
    <dbReference type="NCBI Taxonomy" id="1095465"/>
    <lineage>
        <taxon>Eukaryota</taxon>
        <taxon>Fungi</taxon>
        <taxon>Dikarya</taxon>
        <taxon>Basidiomycota</taxon>
        <taxon>Agaricomycotina</taxon>
        <taxon>Agaricomycetes</taxon>
        <taxon>Russulales</taxon>
        <taxon>Bondarzewiaceae</taxon>
        <taxon>Bondarzewia</taxon>
    </lineage>
</organism>
<keyword evidence="5" id="KW-1185">Reference proteome</keyword>
<evidence type="ECO:0000256" key="3">
    <source>
        <dbReference type="PROSITE-ProRule" id="PRU00023"/>
    </source>
</evidence>
<dbReference type="PROSITE" id="PS50297">
    <property type="entry name" value="ANK_REP_REGION"/>
    <property type="match status" value="1"/>
</dbReference>
<comment type="caution">
    <text evidence="4">The sequence shown here is derived from an EMBL/GenBank/DDBJ whole genome shotgun (WGS) entry which is preliminary data.</text>
</comment>
<dbReference type="SMART" id="SM00248">
    <property type="entry name" value="ANK"/>
    <property type="match status" value="3"/>
</dbReference>
<dbReference type="InterPro" id="IPR036770">
    <property type="entry name" value="Ankyrin_rpt-contain_sf"/>
</dbReference>
<sequence length="151" mass="15948">MQGTRTVSELPPETMQFAHSMFDAARNGNAELLLQAVDAGLPVNLTNESGNTLLMLAAYAGHPELVRGLIERGADPNRLNDRQQSPLAGAVFKGEDEVVHVLCEAGADPRLGTPNAIQSARMFGKTELLSVFGAREGEGAEAPLPVLVATT</sequence>
<dbReference type="InterPro" id="IPR002110">
    <property type="entry name" value="Ankyrin_rpt"/>
</dbReference>
<keyword evidence="2 3" id="KW-0040">ANK repeat</keyword>
<evidence type="ECO:0000256" key="1">
    <source>
        <dbReference type="ARBA" id="ARBA00022737"/>
    </source>
</evidence>
<protein>
    <submittedName>
        <fullName evidence="4">Uncharacterized protein</fullName>
    </submittedName>
</protein>
<evidence type="ECO:0000313" key="5">
    <source>
        <dbReference type="Proteomes" id="UP000310158"/>
    </source>
</evidence>
<evidence type="ECO:0000313" key="4">
    <source>
        <dbReference type="EMBL" id="THH14666.1"/>
    </source>
</evidence>
<dbReference type="Gene3D" id="1.25.40.20">
    <property type="entry name" value="Ankyrin repeat-containing domain"/>
    <property type="match status" value="1"/>
</dbReference>